<reference evidence="8" key="1">
    <citation type="journal article" date="2014" name="PLoS ONE">
        <title>Transcriptome-Based Identification of ABC Transporters in the Western Tarnished Plant Bug Lygus hesperus.</title>
        <authorList>
            <person name="Hull J.J."/>
            <person name="Chaney K."/>
            <person name="Geib S.M."/>
            <person name="Fabrick J.A."/>
            <person name="Brent C.S."/>
            <person name="Walsh D."/>
            <person name="Lavine L.C."/>
        </authorList>
    </citation>
    <scope>NUCLEOTIDE SEQUENCE</scope>
</reference>
<name>A0A0A9YE77_LYGHE</name>
<dbReference type="InterPro" id="IPR004367">
    <property type="entry name" value="Cyclin_C-dom"/>
</dbReference>
<dbReference type="PANTHER" id="PTHR10177">
    <property type="entry name" value="CYCLINS"/>
    <property type="match status" value="1"/>
</dbReference>
<dbReference type="SMART" id="SM01332">
    <property type="entry name" value="Cyclin_C"/>
    <property type="match status" value="1"/>
</dbReference>
<feature type="domain" description="Cyclin-like" evidence="6">
    <location>
        <begin position="305"/>
        <end position="390"/>
    </location>
</feature>
<dbReference type="PIRSF" id="PIRSF001771">
    <property type="entry name" value="Cyclin_A_B_D_E"/>
    <property type="match status" value="1"/>
</dbReference>
<evidence type="ECO:0000256" key="4">
    <source>
        <dbReference type="RuleBase" id="RU000383"/>
    </source>
</evidence>
<evidence type="ECO:0000256" key="5">
    <source>
        <dbReference type="SAM" id="MobiDB-lite"/>
    </source>
</evidence>
<dbReference type="GO" id="GO:0051301">
    <property type="term" value="P:cell division"/>
    <property type="evidence" value="ECO:0007669"/>
    <property type="project" value="UniProtKB-KW"/>
</dbReference>
<dbReference type="SUPFAM" id="SSF47954">
    <property type="entry name" value="Cyclin-like"/>
    <property type="match status" value="2"/>
</dbReference>
<dbReference type="InterPro" id="IPR046965">
    <property type="entry name" value="Cyclin_A/B-like"/>
</dbReference>
<dbReference type="Pfam" id="PF02984">
    <property type="entry name" value="Cyclin_C"/>
    <property type="match status" value="1"/>
</dbReference>
<protein>
    <submittedName>
        <fullName evidence="8">G2/mitotic-specific cyclin-B</fullName>
    </submittedName>
</protein>
<dbReference type="SMART" id="SM00385">
    <property type="entry name" value="CYCLIN"/>
    <property type="match status" value="2"/>
</dbReference>
<evidence type="ECO:0000256" key="1">
    <source>
        <dbReference type="ARBA" id="ARBA00022618"/>
    </source>
</evidence>
<keyword evidence="3" id="KW-0131">Cell cycle</keyword>
<evidence type="ECO:0000256" key="2">
    <source>
        <dbReference type="ARBA" id="ARBA00023127"/>
    </source>
</evidence>
<dbReference type="AlphaFoldDB" id="A0A0A9YE77"/>
<dbReference type="InterPro" id="IPR039361">
    <property type="entry name" value="Cyclin"/>
</dbReference>
<accession>A0A0A9YE77</accession>
<dbReference type="GO" id="GO:0044772">
    <property type="term" value="P:mitotic cell cycle phase transition"/>
    <property type="evidence" value="ECO:0007669"/>
    <property type="project" value="InterPro"/>
</dbReference>
<feature type="domain" description="Cyclin C-terminal" evidence="7">
    <location>
        <begin position="301"/>
        <end position="421"/>
    </location>
</feature>
<dbReference type="InterPro" id="IPR036915">
    <property type="entry name" value="Cyclin-like_sf"/>
</dbReference>
<dbReference type="InterPro" id="IPR006671">
    <property type="entry name" value="Cyclin_N"/>
</dbReference>
<sequence>MQGERKMVKSGGVKIQGNGVSQKRHVRVYEDSENPGMGKRLKTVPGASKPITGLGHHRRPLADINNVGAGAAKRREDPQKIEKVKRANERQSAKKCEGTKGTGGVLKATTAIARRKEVRIALETKCSDAKNEKEQKEQLPDQNVSLLNAEELQKEKIHEQKQRVFSVTYYGTEIYKYLFALEKRFEIPENHLKGQVLNGLMRTVLVDWLAGVVDTLDLMQETFQLTVYTMDKFMVINKTTTKANAQLIALGALFVASKYEETESIELNDLTFFCDNKWDGKDVKNIECTILKAVEYQLGRPLAIHFIRRLSKISGASPMEHSYAKFFADTSLLSYQLCHVKPSLIAAASVFLAFCISRDRIDTAFWTPTLSSASTYRLEDFRELLPLISRAVTGSFTGELLGVRTRYSRSHLFCVSLMPGCRPETGIINHF</sequence>
<organism evidence="8">
    <name type="scientific">Lygus hesperus</name>
    <name type="common">Western plant bug</name>
    <dbReference type="NCBI Taxonomy" id="30085"/>
    <lineage>
        <taxon>Eukaryota</taxon>
        <taxon>Metazoa</taxon>
        <taxon>Ecdysozoa</taxon>
        <taxon>Arthropoda</taxon>
        <taxon>Hexapoda</taxon>
        <taxon>Insecta</taxon>
        <taxon>Pterygota</taxon>
        <taxon>Neoptera</taxon>
        <taxon>Paraneoptera</taxon>
        <taxon>Hemiptera</taxon>
        <taxon>Heteroptera</taxon>
        <taxon>Panheteroptera</taxon>
        <taxon>Cimicomorpha</taxon>
        <taxon>Miridae</taxon>
        <taxon>Mirini</taxon>
        <taxon>Lygus</taxon>
    </lineage>
</organism>
<dbReference type="GO" id="GO:0016538">
    <property type="term" value="F:cyclin-dependent protein serine/threonine kinase regulator activity"/>
    <property type="evidence" value="ECO:0007669"/>
    <property type="project" value="InterPro"/>
</dbReference>
<evidence type="ECO:0000259" key="6">
    <source>
        <dbReference type="SMART" id="SM00385"/>
    </source>
</evidence>
<feature type="region of interest" description="Disordered" evidence="5">
    <location>
        <begin position="1"/>
        <end position="101"/>
    </location>
</feature>
<dbReference type="GO" id="GO:0005634">
    <property type="term" value="C:nucleus"/>
    <property type="evidence" value="ECO:0007669"/>
    <property type="project" value="UniProtKB-ARBA"/>
</dbReference>
<dbReference type="FunFam" id="1.10.472.10:FF:000001">
    <property type="entry name" value="G2/mitotic-specific cyclin"/>
    <property type="match status" value="1"/>
</dbReference>
<evidence type="ECO:0000313" key="8">
    <source>
        <dbReference type="EMBL" id="JAG30469.1"/>
    </source>
</evidence>
<keyword evidence="2 4" id="KW-0195">Cyclin</keyword>
<feature type="domain" description="Cyclin-like" evidence="6">
    <location>
        <begin position="207"/>
        <end position="292"/>
    </location>
</feature>
<dbReference type="EMBL" id="GBHO01013135">
    <property type="protein sequence ID" value="JAG30469.1"/>
    <property type="molecule type" value="Transcribed_RNA"/>
</dbReference>
<dbReference type="Gene3D" id="1.10.472.10">
    <property type="entry name" value="Cyclin-like"/>
    <property type="match status" value="2"/>
</dbReference>
<proteinExistence type="inferred from homology"/>
<feature type="compositionally biased region" description="Basic and acidic residues" evidence="5">
    <location>
        <begin position="73"/>
        <end position="98"/>
    </location>
</feature>
<gene>
    <name evidence="8" type="primary">CCNB_1</name>
    <name evidence="8" type="ORF">CM83_1943</name>
</gene>
<dbReference type="InterPro" id="IPR013763">
    <property type="entry name" value="Cyclin-like_dom"/>
</dbReference>
<reference evidence="8" key="2">
    <citation type="submission" date="2014-07" db="EMBL/GenBank/DDBJ databases">
        <authorList>
            <person name="Hull J."/>
        </authorList>
    </citation>
    <scope>NUCLEOTIDE SEQUENCE</scope>
</reference>
<keyword evidence="1" id="KW-0132">Cell division</keyword>
<evidence type="ECO:0000259" key="7">
    <source>
        <dbReference type="SMART" id="SM01332"/>
    </source>
</evidence>
<evidence type="ECO:0000256" key="3">
    <source>
        <dbReference type="ARBA" id="ARBA00023306"/>
    </source>
</evidence>
<dbReference type="Pfam" id="PF00134">
    <property type="entry name" value="Cyclin_N"/>
    <property type="match status" value="1"/>
</dbReference>
<comment type="similarity">
    <text evidence="4">Belongs to the cyclin family.</text>
</comment>